<reference evidence="12" key="1">
    <citation type="submission" date="2023-06" db="EMBL/GenBank/DDBJ databases">
        <title>Reference genome for the Northern bat (Eptesicus nilssonii), a most northern bat species.</title>
        <authorList>
            <person name="Laine V.N."/>
            <person name="Pulliainen A.T."/>
            <person name="Lilley T.M."/>
        </authorList>
    </citation>
    <scope>NUCLEOTIDE SEQUENCE</scope>
    <source>
        <strain evidence="12">BLF_Eptnil</strain>
        <tissue evidence="12">Kidney</tissue>
    </source>
</reference>
<name>A0AA40HX92_CNENI</name>
<comment type="caution">
    <text evidence="12">The sequence shown here is derived from an EMBL/GenBank/DDBJ whole genome shotgun (WGS) entry which is preliminary data.</text>
</comment>
<dbReference type="Gene3D" id="3.40.50.620">
    <property type="entry name" value="HUPs"/>
    <property type="match status" value="1"/>
</dbReference>
<dbReference type="InterPro" id="IPR048268">
    <property type="entry name" value="Arginosuc_syn_C"/>
</dbReference>
<dbReference type="PANTHER" id="PTHR11587:SF2">
    <property type="entry name" value="ARGININOSUCCINATE SYNTHASE"/>
    <property type="match status" value="1"/>
</dbReference>
<dbReference type="Proteomes" id="UP001177744">
    <property type="component" value="Unassembled WGS sequence"/>
</dbReference>
<dbReference type="Gene3D" id="3.90.1260.10">
    <property type="entry name" value="Argininosuccinate synthetase, chain A, domain 2"/>
    <property type="match status" value="1"/>
</dbReference>
<evidence type="ECO:0000313" key="12">
    <source>
        <dbReference type="EMBL" id="KAK1338646.1"/>
    </source>
</evidence>
<dbReference type="GO" id="GO:0000053">
    <property type="term" value="P:argininosuccinate metabolic process"/>
    <property type="evidence" value="ECO:0007669"/>
    <property type="project" value="TreeGrafter"/>
</dbReference>
<dbReference type="GO" id="GO:0005737">
    <property type="term" value="C:cytoplasm"/>
    <property type="evidence" value="ECO:0007669"/>
    <property type="project" value="TreeGrafter"/>
</dbReference>
<evidence type="ECO:0000256" key="10">
    <source>
        <dbReference type="SAM" id="MobiDB-lite"/>
    </source>
</evidence>
<keyword evidence="7" id="KW-0028">Amino-acid biosynthesis</keyword>
<dbReference type="GO" id="GO:0000050">
    <property type="term" value="P:urea cycle"/>
    <property type="evidence" value="ECO:0007669"/>
    <property type="project" value="UniProtKB-KW"/>
</dbReference>
<dbReference type="InterPro" id="IPR014729">
    <property type="entry name" value="Rossmann-like_a/b/a_fold"/>
</dbReference>
<dbReference type="SUPFAM" id="SSF69864">
    <property type="entry name" value="Argininosuccinate synthetase, C-terminal domain"/>
    <property type="match status" value="1"/>
</dbReference>
<evidence type="ECO:0000313" key="13">
    <source>
        <dbReference type="Proteomes" id="UP001177744"/>
    </source>
</evidence>
<evidence type="ECO:0000256" key="9">
    <source>
        <dbReference type="ARBA" id="ARBA00022840"/>
    </source>
</evidence>
<comment type="pathway">
    <text evidence="1">Amino-acid biosynthesis; L-arginine biosynthesis; L-arginine from L-ornithine and carbamoyl phosphate: step 2/3.</text>
</comment>
<keyword evidence="13" id="KW-1185">Reference proteome</keyword>
<dbReference type="SUPFAM" id="SSF52402">
    <property type="entry name" value="Adenine nucleotide alpha hydrolases-like"/>
    <property type="match status" value="1"/>
</dbReference>
<dbReference type="GO" id="GO:0005524">
    <property type="term" value="F:ATP binding"/>
    <property type="evidence" value="ECO:0007669"/>
    <property type="project" value="UniProtKB-KW"/>
</dbReference>
<dbReference type="EMBL" id="JAULJE010000009">
    <property type="protein sequence ID" value="KAK1338646.1"/>
    <property type="molecule type" value="Genomic_DNA"/>
</dbReference>
<dbReference type="InterPro" id="IPR018223">
    <property type="entry name" value="Arginosuc_synth_CS"/>
</dbReference>
<gene>
    <name evidence="12" type="ORF">QTO34_019300</name>
</gene>
<dbReference type="PROSITE" id="PS00564">
    <property type="entry name" value="ARGININOSUCCIN_SYN_1"/>
    <property type="match status" value="1"/>
</dbReference>
<proteinExistence type="predicted"/>
<keyword evidence="8" id="KW-0547">Nucleotide-binding</keyword>
<organism evidence="12 13">
    <name type="scientific">Cnephaeus nilssonii</name>
    <name type="common">Northern bat</name>
    <name type="synonym">Eptesicus nilssonii</name>
    <dbReference type="NCBI Taxonomy" id="3371016"/>
    <lineage>
        <taxon>Eukaryota</taxon>
        <taxon>Metazoa</taxon>
        <taxon>Chordata</taxon>
        <taxon>Craniata</taxon>
        <taxon>Vertebrata</taxon>
        <taxon>Euteleostomi</taxon>
        <taxon>Mammalia</taxon>
        <taxon>Eutheria</taxon>
        <taxon>Laurasiatheria</taxon>
        <taxon>Chiroptera</taxon>
        <taxon>Yangochiroptera</taxon>
        <taxon>Vespertilionidae</taxon>
        <taxon>Cnephaeus</taxon>
    </lineage>
</organism>
<evidence type="ECO:0000256" key="3">
    <source>
        <dbReference type="ARBA" id="ARBA00012286"/>
    </source>
</evidence>
<feature type="region of interest" description="Disordered" evidence="10">
    <location>
        <begin position="64"/>
        <end position="90"/>
    </location>
</feature>
<feature type="domain" description="Arginosuccinate synthase C-terminal" evidence="11">
    <location>
        <begin position="58"/>
        <end position="132"/>
    </location>
</feature>
<evidence type="ECO:0000256" key="4">
    <source>
        <dbReference type="ARBA" id="ARBA00022436"/>
    </source>
</evidence>
<dbReference type="AlphaFoldDB" id="A0AA40HX92"/>
<protein>
    <recommendedName>
        <fullName evidence="3">argininosuccinate synthase</fullName>
        <ecNumber evidence="3">6.3.4.5</ecNumber>
    </recommendedName>
</protein>
<evidence type="ECO:0000256" key="7">
    <source>
        <dbReference type="ARBA" id="ARBA00022605"/>
    </source>
</evidence>
<sequence length="145" mass="15856">MMSGKGSMILAYSGGLDTSFIPVWPKEQGHDVTAYLANIGQKVDFEEARKKALKLGPKSYEAGILENPKNQAPPGLYPKTQDMAKGPNTPDVLEIEFKKGVPTKVTNVKDGTTHRTSWELFMYLNEVAGNHGWAAQTSWRTASSG</sequence>
<comment type="pathway">
    <text evidence="2">Nitrogen metabolism; urea cycle; (N(omega)-L-arginino)succinate from L-aspartate and L-citrulline: step 1/1.</text>
</comment>
<dbReference type="InterPro" id="IPR024074">
    <property type="entry name" value="AS_cat/multimer_dom_body"/>
</dbReference>
<accession>A0AA40HX92</accession>
<keyword evidence="4" id="KW-0835">Urea cycle</keyword>
<keyword evidence="6" id="KW-0436">Ligase</keyword>
<evidence type="ECO:0000256" key="5">
    <source>
        <dbReference type="ARBA" id="ARBA00022571"/>
    </source>
</evidence>
<evidence type="ECO:0000259" key="11">
    <source>
        <dbReference type="Pfam" id="PF20979"/>
    </source>
</evidence>
<evidence type="ECO:0000256" key="6">
    <source>
        <dbReference type="ARBA" id="ARBA00022598"/>
    </source>
</evidence>
<dbReference type="PANTHER" id="PTHR11587">
    <property type="entry name" value="ARGININOSUCCINATE SYNTHASE"/>
    <property type="match status" value="1"/>
</dbReference>
<dbReference type="GO" id="GO:0006526">
    <property type="term" value="P:L-arginine biosynthetic process"/>
    <property type="evidence" value="ECO:0007669"/>
    <property type="project" value="UniProtKB-KW"/>
</dbReference>
<dbReference type="InterPro" id="IPR001518">
    <property type="entry name" value="Arginosuc_synth"/>
</dbReference>
<dbReference type="Pfam" id="PF20979">
    <property type="entry name" value="Arginosuc_syn_C"/>
    <property type="match status" value="1"/>
</dbReference>
<keyword evidence="5" id="KW-0055">Arginine biosynthesis</keyword>
<dbReference type="EC" id="6.3.4.5" evidence="3"/>
<keyword evidence="9" id="KW-0067">ATP-binding</keyword>
<dbReference type="GO" id="GO:0004055">
    <property type="term" value="F:argininosuccinate synthase activity"/>
    <property type="evidence" value="ECO:0007669"/>
    <property type="project" value="UniProtKB-EC"/>
</dbReference>
<evidence type="ECO:0000256" key="2">
    <source>
        <dbReference type="ARBA" id="ARBA00005154"/>
    </source>
</evidence>
<evidence type="ECO:0000256" key="1">
    <source>
        <dbReference type="ARBA" id="ARBA00004967"/>
    </source>
</evidence>
<evidence type="ECO:0000256" key="8">
    <source>
        <dbReference type="ARBA" id="ARBA00022741"/>
    </source>
</evidence>